<reference evidence="6 7" key="1">
    <citation type="journal article" date="2024" name="Nat. Commun.">
        <title>Phylogenomics reveals the evolutionary origins of lichenization in chlorophyte algae.</title>
        <authorList>
            <person name="Puginier C."/>
            <person name="Libourel C."/>
            <person name="Otte J."/>
            <person name="Skaloud P."/>
            <person name="Haon M."/>
            <person name="Grisel S."/>
            <person name="Petersen M."/>
            <person name="Berrin J.G."/>
            <person name="Delaux P.M."/>
            <person name="Dal Grande F."/>
            <person name="Keller J."/>
        </authorList>
    </citation>
    <scope>NUCLEOTIDE SEQUENCE [LARGE SCALE GENOMIC DNA]</scope>
    <source>
        <strain evidence="6 7">SAG 2036</strain>
    </source>
</reference>
<protein>
    <recommendedName>
        <fullName evidence="5">PROP1-like PPR domain-containing protein</fullName>
    </recommendedName>
</protein>
<comment type="similarity">
    <text evidence="1">Belongs to the PPR family. P subfamily.</text>
</comment>
<feature type="region of interest" description="Disordered" evidence="4">
    <location>
        <begin position="179"/>
        <end position="235"/>
    </location>
</feature>
<dbReference type="PANTHER" id="PTHR47447">
    <property type="entry name" value="OS03G0856100 PROTEIN"/>
    <property type="match status" value="1"/>
</dbReference>
<dbReference type="PROSITE" id="PS51375">
    <property type="entry name" value="PPR"/>
    <property type="match status" value="3"/>
</dbReference>
<keyword evidence="2" id="KW-0677">Repeat</keyword>
<feature type="region of interest" description="Disordered" evidence="4">
    <location>
        <begin position="310"/>
        <end position="341"/>
    </location>
</feature>
<name>A0AAW1NNC4_9CHLO</name>
<keyword evidence="7" id="KW-1185">Reference proteome</keyword>
<evidence type="ECO:0000256" key="1">
    <source>
        <dbReference type="ARBA" id="ARBA00007626"/>
    </source>
</evidence>
<evidence type="ECO:0000259" key="5">
    <source>
        <dbReference type="Pfam" id="PF17177"/>
    </source>
</evidence>
<dbReference type="InterPro" id="IPR002885">
    <property type="entry name" value="PPR_rpt"/>
</dbReference>
<dbReference type="AlphaFoldDB" id="A0AAW1NNC4"/>
<gene>
    <name evidence="6" type="ORF">WJX73_009513</name>
</gene>
<feature type="domain" description="PROP1-like PPR" evidence="5">
    <location>
        <begin position="392"/>
        <end position="537"/>
    </location>
</feature>
<comment type="caution">
    <text evidence="6">The sequence shown here is derived from an EMBL/GenBank/DDBJ whole genome shotgun (WGS) entry which is preliminary data.</text>
</comment>
<dbReference type="NCBIfam" id="TIGR00756">
    <property type="entry name" value="PPR"/>
    <property type="match status" value="4"/>
</dbReference>
<dbReference type="InterPro" id="IPR033443">
    <property type="entry name" value="PROP1-like_PPR_dom"/>
</dbReference>
<feature type="region of interest" description="Disordered" evidence="4">
    <location>
        <begin position="731"/>
        <end position="831"/>
    </location>
</feature>
<dbReference type="InterPro" id="IPR011990">
    <property type="entry name" value="TPR-like_helical_dom_sf"/>
</dbReference>
<organism evidence="6 7">
    <name type="scientific">Symbiochloris irregularis</name>
    <dbReference type="NCBI Taxonomy" id="706552"/>
    <lineage>
        <taxon>Eukaryota</taxon>
        <taxon>Viridiplantae</taxon>
        <taxon>Chlorophyta</taxon>
        <taxon>core chlorophytes</taxon>
        <taxon>Trebouxiophyceae</taxon>
        <taxon>Trebouxiales</taxon>
        <taxon>Trebouxiaceae</taxon>
        <taxon>Symbiochloris</taxon>
    </lineage>
</organism>
<feature type="region of interest" description="Disordered" evidence="4">
    <location>
        <begin position="153"/>
        <end position="172"/>
    </location>
</feature>
<evidence type="ECO:0000256" key="4">
    <source>
        <dbReference type="SAM" id="MobiDB-lite"/>
    </source>
</evidence>
<feature type="repeat" description="PPR" evidence="3">
    <location>
        <begin position="467"/>
        <end position="501"/>
    </location>
</feature>
<sequence length="1108" mass="118476">MKHGAELTTLAATLQDFSQQTSRGLDDLRRNVQSKPCIGPSEFKANLQDLIKQENGMHAEVSNIASSMHSTSAVQELLSKCLSTYQDNQARMASLQHHLQQYGYTAERECSAPLDPLAGYNPSANGMHLHGFNTAQPRPLSAAKQGVELRDRKHFAAEQQSHSASAPFLSGLQLGRTADDSVPISRPTSQPTLLTPSPLAASSVSMSSLSPSMRDLHRKYGRDSNASKASKDRDSLDNMLAARMTTLLHESTRLQHATPQQLLADRQTAQGKQLDYLALETPNHTSPSHAGPTRPIDIALQHLNLEVPAEGDATSEDKSASNQDSASTTDGASIDGSSGATASKKEALTAKLASGEAPWDMISLRAAINSAQPGTGEVERAVASATFHPQAAAFTALLHMCAKAKLWEKALEVFSAMKTHHSGVQPNTVHFSCLMSACATAGRWREAEQVFREMELASAADPQCCPNVISYSAVMTACCMGGHPHKAEEWFLRMRSRGISPDHICYSTLIAGFERFNSLDRARYYHEEMVKAGLAPKAMPLGQDGGLPPLGMTHLDLSAFKHQMLTPSMSKPKTPLLPTPHALASAQARMMPGMLSHPMDANMGMLDSMDTIPAHFGNGEGMGRFLGNHMGVQSDELTMDLRREMLRTRSPHVPSSAFHLGSMHTPEPAAYTPQAPAHHSQYPGGLMRTPAPMSHTFAGRAQTPSTDELLRAAAMSESAYKQGLRMDGTLAHNAHHGLPPSFQHGFQGNSHMLNQQPSLSNSRPLLSHHSAPQSMLSQLVQQEGLSQHGGDGGIIGSRPLSRDDMQGWGQHASGQLGSDLNTGSGGANSVQQGSSLLRHASAVAQMQSTSQEHLHSLQDPYFQHSMSSGMSQHSSGLSSALDWSANQANFGIGMQQMAPQVSGHSLAFDSAPLSLPQRQHSGASLASLSASQPSQEHISNFMTAPSSDAPLSQSRLGMSQAGGFNDRPSTLNPNTAPFAVAPGAELQAAKQRNGNGRGNSGMNLPDLAQQLEGTNMPPISMEEFQSLPVRFSRHLTLDALNAAQAFLQSVAASNRSQPPGVTQGDLDPLQLGPGQATALINALLHLRRLHLNVSHGVTTYIPGPASET</sequence>
<evidence type="ECO:0000313" key="7">
    <source>
        <dbReference type="Proteomes" id="UP001465755"/>
    </source>
</evidence>
<feature type="compositionally biased region" description="Low complexity" evidence="4">
    <location>
        <begin position="187"/>
        <end position="213"/>
    </location>
</feature>
<feature type="repeat" description="PPR" evidence="3">
    <location>
        <begin position="427"/>
        <end position="461"/>
    </location>
</feature>
<dbReference type="Proteomes" id="UP001465755">
    <property type="component" value="Unassembled WGS sequence"/>
</dbReference>
<dbReference type="EMBL" id="JALJOQ010000237">
    <property type="protein sequence ID" value="KAK9787995.1"/>
    <property type="molecule type" value="Genomic_DNA"/>
</dbReference>
<evidence type="ECO:0000256" key="2">
    <source>
        <dbReference type="ARBA" id="ARBA00022737"/>
    </source>
</evidence>
<evidence type="ECO:0000256" key="3">
    <source>
        <dbReference type="PROSITE-ProRule" id="PRU00708"/>
    </source>
</evidence>
<proteinExistence type="inferred from homology"/>
<feature type="repeat" description="PPR" evidence="3">
    <location>
        <begin position="502"/>
        <end position="536"/>
    </location>
</feature>
<dbReference type="Gene3D" id="1.25.40.10">
    <property type="entry name" value="Tetratricopeptide repeat domain"/>
    <property type="match status" value="2"/>
</dbReference>
<accession>A0AAW1NNC4</accession>
<feature type="compositionally biased region" description="Polar residues" evidence="4">
    <location>
        <begin position="320"/>
        <end position="341"/>
    </location>
</feature>
<dbReference type="PANTHER" id="PTHR47447:SF17">
    <property type="entry name" value="OS12G0638900 PROTEIN"/>
    <property type="match status" value="1"/>
</dbReference>
<evidence type="ECO:0000313" key="6">
    <source>
        <dbReference type="EMBL" id="KAK9787995.1"/>
    </source>
</evidence>
<feature type="compositionally biased region" description="Polar residues" evidence="4">
    <location>
        <begin position="812"/>
        <end position="831"/>
    </location>
</feature>
<feature type="compositionally biased region" description="Polar residues" evidence="4">
    <location>
        <begin position="744"/>
        <end position="785"/>
    </location>
</feature>
<dbReference type="Pfam" id="PF17177">
    <property type="entry name" value="PPR_long"/>
    <property type="match status" value="1"/>
</dbReference>